<sequence length="230" mass="25075">MSDPPDLPPVAAHSSLLAVAPASPPPSDFGSSAFDTSELEHALHRSQQIASSSGLRRAVSAPHSLDSLAHVESAGQSGYLQPSGGPMRRVASSLGMRRSSSFFWSPTAHYDFERAVATLRAQGKDENIPAALILPLMRHHPEIRLQDIEKHMTRKRIVTNRLIMQLQSAPDGQASPSSRRSAAMPPVVEEPCLLNAAVVPFHVNGLGEQMQHQKQQLDQLDQQIRHMLPC</sequence>
<dbReference type="AlphaFoldDB" id="A0AB34JMN6"/>
<dbReference type="EMBL" id="JBGBPQ010000007">
    <property type="protein sequence ID" value="KAL1522235.1"/>
    <property type="molecule type" value="Genomic_DNA"/>
</dbReference>
<dbReference type="Proteomes" id="UP001515480">
    <property type="component" value="Unassembled WGS sequence"/>
</dbReference>
<organism evidence="2 3">
    <name type="scientific">Prymnesium parvum</name>
    <name type="common">Toxic golden alga</name>
    <dbReference type="NCBI Taxonomy" id="97485"/>
    <lineage>
        <taxon>Eukaryota</taxon>
        <taxon>Haptista</taxon>
        <taxon>Haptophyta</taxon>
        <taxon>Prymnesiophyceae</taxon>
        <taxon>Prymnesiales</taxon>
        <taxon>Prymnesiaceae</taxon>
        <taxon>Prymnesium</taxon>
    </lineage>
</organism>
<evidence type="ECO:0000313" key="2">
    <source>
        <dbReference type="EMBL" id="KAL1522235.1"/>
    </source>
</evidence>
<evidence type="ECO:0000256" key="1">
    <source>
        <dbReference type="SAM" id="MobiDB-lite"/>
    </source>
</evidence>
<protein>
    <submittedName>
        <fullName evidence="2">Uncharacterized protein</fullName>
    </submittedName>
</protein>
<name>A0AB34JMN6_PRYPA</name>
<feature type="compositionally biased region" description="Low complexity" evidence="1">
    <location>
        <begin position="9"/>
        <end position="21"/>
    </location>
</feature>
<keyword evidence="3" id="KW-1185">Reference proteome</keyword>
<accession>A0AB34JMN6</accession>
<evidence type="ECO:0000313" key="3">
    <source>
        <dbReference type="Proteomes" id="UP001515480"/>
    </source>
</evidence>
<gene>
    <name evidence="2" type="ORF">AB1Y20_021871</name>
</gene>
<reference evidence="2 3" key="1">
    <citation type="journal article" date="2024" name="Science">
        <title>Giant polyketide synthase enzymes in the biosynthesis of giant marine polyether toxins.</title>
        <authorList>
            <person name="Fallon T.R."/>
            <person name="Shende V.V."/>
            <person name="Wierzbicki I.H."/>
            <person name="Pendleton A.L."/>
            <person name="Watervoot N.F."/>
            <person name="Auber R.P."/>
            <person name="Gonzalez D.J."/>
            <person name="Wisecaver J.H."/>
            <person name="Moore B.S."/>
        </authorList>
    </citation>
    <scope>NUCLEOTIDE SEQUENCE [LARGE SCALE GENOMIC DNA]</scope>
    <source>
        <strain evidence="2 3">12B1</strain>
    </source>
</reference>
<feature type="region of interest" description="Disordered" evidence="1">
    <location>
        <begin position="1"/>
        <end position="33"/>
    </location>
</feature>
<comment type="caution">
    <text evidence="2">The sequence shown here is derived from an EMBL/GenBank/DDBJ whole genome shotgun (WGS) entry which is preliminary data.</text>
</comment>
<proteinExistence type="predicted"/>